<dbReference type="OrthoDB" id="9779865at2"/>
<sequence>MVSRRVVRRRRQVLAGGLLLVAAVSTAAAVSREDAAPAPQAPAAAPVPPSPSATAARSPATTAASAPDPVDADPDRAAGVLERRVPDAGTGRRVTVPGTSAAAPAAEGARVVQTRVQVEEGLPADHEAVAGTVMAALQDERGWAPDGWAFARTDDAEGSPAPDLTVVVAGPDLTDDLCAPLRTRGRLSCAVGDVAVLTWYRWVEGAEAYGEDRAGYRQYLVSHEVGHTLGHGHVGCPGEGEPAPVMLQQTKGLQGCAANPWPHP</sequence>
<dbReference type="SUPFAM" id="SSF55486">
    <property type="entry name" value="Metalloproteases ('zincins'), catalytic domain"/>
    <property type="match status" value="1"/>
</dbReference>
<dbReference type="InParanoid" id="A0A3N1HN91"/>
<gene>
    <name evidence="4" type="ORF">EDC03_1517</name>
</gene>
<dbReference type="PROSITE" id="PS51318">
    <property type="entry name" value="TAT"/>
    <property type="match status" value="1"/>
</dbReference>
<protein>
    <submittedName>
        <fullName evidence="4">Uncharacterized protein DUF3152</fullName>
    </submittedName>
</protein>
<keyword evidence="5" id="KW-1185">Reference proteome</keyword>
<organism evidence="4 5">
    <name type="scientific">Pseudokineococcus lusitanus</name>
    <dbReference type="NCBI Taxonomy" id="763993"/>
    <lineage>
        <taxon>Bacteria</taxon>
        <taxon>Bacillati</taxon>
        <taxon>Actinomycetota</taxon>
        <taxon>Actinomycetes</taxon>
        <taxon>Kineosporiales</taxon>
        <taxon>Kineosporiaceae</taxon>
        <taxon>Pseudokineococcus</taxon>
    </lineage>
</organism>
<feature type="chain" id="PRO_5038797102" evidence="2">
    <location>
        <begin position="28"/>
        <end position="264"/>
    </location>
</feature>
<dbReference type="EMBL" id="RJKN01000003">
    <property type="protein sequence ID" value="ROP43920.1"/>
    <property type="molecule type" value="Genomic_DNA"/>
</dbReference>
<feature type="compositionally biased region" description="Low complexity" evidence="1">
    <location>
        <begin position="52"/>
        <end position="69"/>
    </location>
</feature>
<name>A0A3N1HN91_9ACTN</name>
<feature type="domain" description="DUF3152" evidence="3">
    <location>
        <begin position="86"/>
        <end position="254"/>
    </location>
</feature>
<comment type="caution">
    <text evidence="4">The sequence shown here is derived from an EMBL/GenBank/DDBJ whole genome shotgun (WGS) entry which is preliminary data.</text>
</comment>
<feature type="signal peptide" evidence="2">
    <location>
        <begin position="1"/>
        <end position="27"/>
    </location>
</feature>
<dbReference type="InterPro" id="IPR022603">
    <property type="entry name" value="DUF3152"/>
</dbReference>
<reference evidence="4 5" key="1">
    <citation type="journal article" date="2015" name="Stand. Genomic Sci.">
        <title>Genomic Encyclopedia of Bacterial and Archaeal Type Strains, Phase III: the genomes of soil and plant-associated and newly described type strains.</title>
        <authorList>
            <person name="Whitman W.B."/>
            <person name="Woyke T."/>
            <person name="Klenk H.P."/>
            <person name="Zhou Y."/>
            <person name="Lilburn T.G."/>
            <person name="Beck B.J."/>
            <person name="De Vos P."/>
            <person name="Vandamme P."/>
            <person name="Eisen J.A."/>
            <person name="Garrity G."/>
            <person name="Hugenholtz P."/>
            <person name="Kyrpides N.C."/>
        </authorList>
    </citation>
    <scope>NUCLEOTIDE SEQUENCE [LARGE SCALE GENOMIC DNA]</scope>
    <source>
        <strain evidence="4 5">CECT 7306</strain>
    </source>
</reference>
<evidence type="ECO:0000313" key="4">
    <source>
        <dbReference type="EMBL" id="ROP43920.1"/>
    </source>
</evidence>
<dbReference type="Proteomes" id="UP000276232">
    <property type="component" value="Unassembled WGS sequence"/>
</dbReference>
<dbReference type="RefSeq" id="WP_148058036.1">
    <property type="nucleotide sequence ID" value="NZ_RJKN01000003.1"/>
</dbReference>
<dbReference type="Pfam" id="PF11350">
    <property type="entry name" value="DUF3152"/>
    <property type="match status" value="1"/>
</dbReference>
<feature type="compositionally biased region" description="Basic and acidic residues" evidence="1">
    <location>
        <begin position="73"/>
        <end position="86"/>
    </location>
</feature>
<evidence type="ECO:0000256" key="2">
    <source>
        <dbReference type="SAM" id="SignalP"/>
    </source>
</evidence>
<evidence type="ECO:0000313" key="5">
    <source>
        <dbReference type="Proteomes" id="UP000276232"/>
    </source>
</evidence>
<accession>A0A3N1HN91</accession>
<dbReference type="InterPro" id="IPR006311">
    <property type="entry name" value="TAT_signal"/>
</dbReference>
<keyword evidence="2" id="KW-0732">Signal</keyword>
<evidence type="ECO:0000256" key="1">
    <source>
        <dbReference type="SAM" id="MobiDB-lite"/>
    </source>
</evidence>
<dbReference type="AlphaFoldDB" id="A0A3N1HN91"/>
<evidence type="ECO:0000259" key="3">
    <source>
        <dbReference type="Pfam" id="PF11350"/>
    </source>
</evidence>
<feature type="region of interest" description="Disordered" evidence="1">
    <location>
        <begin position="30"/>
        <end position="103"/>
    </location>
</feature>
<feature type="compositionally biased region" description="Low complexity" evidence="1">
    <location>
        <begin position="30"/>
        <end position="44"/>
    </location>
</feature>
<proteinExistence type="predicted"/>